<evidence type="ECO:0000313" key="3">
    <source>
        <dbReference type="Proteomes" id="UP000198847"/>
    </source>
</evidence>
<name>A0A1H8U7L5_9FIRM</name>
<reference evidence="2 3" key="1">
    <citation type="submission" date="2016-10" db="EMBL/GenBank/DDBJ databases">
        <authorList>
            <person name="de Groot N.N."/>
        </authorList>
    </citation>
    <scope>NUCLEOTIDE SEQUENCE [LARGE SCALE GENOMIC DNA]</scope>
    <source>
        <strain evidence="2 3">DSM 13305</strain>
    </source>
</reference>
<dbReference type="GO" id="GO:0017000">
    <property type="term" value="P:antibiotic biosynthetic process"/>
    <property type="evidence" value="ECO:0007669"/>
    <property type="project" value="UniProtKB-ARBA"/>
</dbReference>
<dbReference type="InterPro" id="IPR010610">
    <property type="entry name" value="EryCIII-like_C"/>
</dbReference>
<dbReference type="AlphaFoldDB" id="A0A1H8U7L5"/>
<dbReference type="Pfam" id="PF06722">
    <property type="entry name" value="EryCIII-like_C"/>
    <property type="match status" value="1"/>
</dbReference>
<feature type="domain" description="Erythromycin biosynthesis protein CIII-like C-terminal" evidence="1">
    <location>
        <begin position="266"/>
        <end position="362"/>
    </location>
</feature>
<dbReference type="STRING" id="112903.SAMN04490178_10866"/>
<dbReference type="SUPFAM" id="SSF53756">
    <property type="entry name" value="UDP-Glycosyltransferase/glycogen phosphorylase"/>
    <property type="match status" value="1"/>
</dbReference>
<sequence length="387" mass="41116">MGQAMRVIAIAKTLQRRGHDVRFIAAGKLIPVIRNFGLDVLEADNMPDIQHTGTLQDLKAEPSEATLTQMKELLEKMVELERTMAKKVCPDLIVSGTVSGATVARSLGIPSALVFLQPHGQKTVQMVSKVINRKGAAEKQTGTSLQSMLGAADLIIMEGMPELGGDLAMDFFGAGLGEIKEKIRFCGPLLVESPDQLPDRFLLKQKHLGNGERNLAYITIGGGSPLIGEQFLATVLKALQLTPDITGVVATGLAISPNTIKAYRPPVNAMVKGFVPGTELIKASDVTVFHGGSSTLMSCIACGSPAVVIPSMGEQEDNAAVMARFQAGIVLEKASLTPDKLAEAMRTVIRSESYRTGAQALKRLGDAYGGAEEAANWVEQLAGGVQR</sequence>
<dbReference type="Proteomes" id="UP000198847">
    <property type="component" value="Unassembled WGS sequence"/>
</dbReference>
<dbReference type="Gene3D" id="3.40.50.2000">
    <property type="entry name" value="Glycogen Phosphorylase B"/>
    <property type="match status" value="2"/>
</dbReference>
<dbReference type="CDD" id="cd03784">
    <property type="entry name" value="GT1_Gtf-like"/>
    <property type="match status" value="1"/>
</dbReference>
<keyword evidence="2" id="KW-0808">Transferase</keyword>
<evidence type="ECO:0000259" key="1">
    <source>
        <dbReference type="Pfam" id="PF06722"/>
    </source>
</evidence>
<dbReference type="InterPro" id="IPR002213">
    <property type="entry name" value="UDP_glucos_trans"/>
</dbReference>
<accession>A0A1H8U7L5</accession>
<dbReference type="PANTHER" id="PTHR48050">
    <property type="entry name" value="STEROL 3-BETA-GLUCOSYLTRANSFERASE"/>
    <property type="match status" value="1"/>
</dbReference>
<dbReference type="PANTHER" id="PTHR48050:SF13">
    <property type="entry name" value="STEROL 3-BETA-GLUCOSYLTRANSFERASE UGT80A2"/>
    <property type="match status" value="1"/>
</dbReference>
<gene>
    <name evidence="2" type="ORF">SAMN04490178_10866</name>
</gene>
<evidence type="ECO:0000313" key="2">
    <source>
        <dbReference type="EMBL" id="SEO99189.1"/>
    </source>
</evidence>
<dbReference type="GO" id="GO:0008194">
    <property type="term" value="F:UDP-glycosyltransferase activity"/>
    <property type="evidence" value="ECO:0007669"/>
    <property type="project" value="InterPro"/>
</dbReference>
<keyword evidence="3" id="KW-1185">Reference proteome</keyword>
<organism evidence="2 3">
    <name type="scientific">Propionispora vibrioides</name>
    <dbReference type="NCBI Taxonomy" id="112903"/>
    <lineage>
        <taxon>Bacteria</taxon>
        <taxon>Bacillati</taxon>
        <taxon>Bacillota</taxon>
        <taxon>Negativicutes</taxon>
        <taxon>Selenomonadales</taxon>
        <taxon>Sporomusaceae</taxon>
        <taxon>Propionispora</taxon>
    </lineage>
</organism>
<dbReference type="InterPro" id="IPR050426">
    <property type="entry name" value="Glycosyltransferase_28"/>
</dbReference>
<dbReference type="EMBL" id="FODY01000008">
    <property type="protein sequence ID" value="SEO99189.1"/>
    <property type="molecule type" value="Genomic_DNA"/>
</dbReference>
<proteinExistence type="predicted"/>
<protein>
    <submittedName>
        <fullName evidence="2">UDP:flavonoid glycosyltransferase YjiC, YdhE family</fullName>
    </submittedName>
</protein>
<dbReference type="GO" id="GO:0016758">
    <property type="term" value="F:hexosyltransferase activity"/>
    <property type="evidence" value="ECO:0007669"/>
    <property type="project" value="UniProtKB-ARBA"/>
</dbReference>